<dbReference type="AlphaFoldDB" id="A0A1G2N7M4"/>
<organism evidence="2 3">
    <name type="scientific">Candidatus Taylorbacteria bacterium RIFCSPLOWO2_01_FULL_45_15b</name>
    <dbReference type="NCBI Taxonomy" id="1802319"/>
    <lineage>
        <taxon>Bacteria</taxon>
        <taxon>Candidatus Tayloriibacteriota</taxon>
    </lineage>
</organism>
<dbReference type="InterPro" id="IPR052159">
    <property type="entry name" value="Competence_DNA_uptake"/>
</dbReference>
<evidence type="ECO:0000313" key="2">
    <source>
        <dbReference type="EMBL" id="OHA32114.1"/>
    </source>
</evidence>
<dbReference type="Pfam" id="PF00753">
    <property type="entry name" value="Lactamase_B"/>
    <property type="match status" value="1"/>
</dbReference>
<protein>
    <recommendedName>
        <fullName evidence="1">Metallo-beta-lactamase domain-containing protein</fullName>
    </recommendedName>
</protein>
<dbReference type="STRING" id="1802319.A2928_01375"/>
<evidence type="ECO:0000259" key="1">
    <source>
        <dbReference type="SMART" id="SM00849"/>
    </source>
</evidence>
<dbReference type="EMBL" id="MHRX01000053">
    <property type="protein sequence ID" value="OHA32114.1"/>
    <property type="molecule type" value="Genomic_DNA"/>
</dbReference>
<dbReference type="InterPro" id="IPR035681">
    <property type="entry name" value="ComA-like_MBL"/>
</dbReference>
<gene>
    <name evidence="2" type="ORF">A2928_01375</name>
</gene>
<dbReference type="Gene3D" id="3.60.15.10">
    <property type="entry name" value="Ribonuclease Z/Hydroxyacylglutathione hydrolase-like"/>
    <property type="match status" value="1"/>
</dbReference>
<proteinExistence type="predicted"/>
<dbReference type="Proteomes" id="UP000176221">
    <property type="component" value="Unassembled WGS sequence"/>
</dbReference>
<feature type="domain" description="Metallo-beta-lactamase" evidence="1">
    <location>
        <begin position="31"/>
        <end position="228"/>
    </location>
</feature>
<comment type="caution">
    <text evidence="2">The sequence shown here is derived from an EMBL/GenBank/DDBJ whole genome shotgun (WGS) entry which is preliminary data.</text>
</comment>
<sequence>MFLVGVNAFIFFALLHESRGEFLVAFLDIGQGDAIYLRSPSGRDMLIDGGPDKGVLAALGTVMPFYDRQIDVIITTHPDKDHIAGIGDVMSRYKVSYLLDPLIESDSPYYEAIKKNANNNIVTAIKARRGMEIDLGRGVRVHIFFPDRDVFGLETNTGSVIARVTYGGTSFLLTGDSPSAIEEYIVSQNGDALRSTVLKAGHHGSKTSSSPIFVSTVAPQYAVISAGRDNQYGHPHNDVIEIFKDNSAKVLSTAERGTIRFFSDGSNLRLE</sequence>
<dbReference type="InterPro" id="IPR001279">
    <property type="entry name" value="Metallo-B-lactamas"/>
</dbReference>
<dbReference type="SUPFAM" id="SSF56281">
    <property type="entry name" value="Metallo-hydrolase/oxidoreductase"/>
    <property type="match status" value="1"/>
</dbReference>
<evidence type="ECO:0000313" key="3">
    <source>
        <dbReference type="Proteomes" id="UP000176221"/>
    </source>
</evidence>
<dbReference type="CDD" id="cd07731">
    <property type="entry name" value="ComA-like_MBL-fold"/>
    <property type="match status" value="1"/>
</dbReference>
<accession>A0A1G2N7M4</accession>
<reference evidence="2 3" key="1">
    <citation type="journal article" date="2016" name="Nat. Commun.">
        <title>Thousands of microbial genomes shed light on interconnected biogeochemical processes in an aquifer system.</title>
        <authorList>
            <person name="Anantharaman K."/>
            <person name="Brown C.T."/>
            <person name="Hug L.A."/>
            <person name="Sharon I."/>
            <person name="Castelle C.J."/>
            <person name="Probst A.J."/>
            <person name="Thomas B.C."/>
            <person name="Singh A."/>
            <person name="Wilkins M.J."/>
            <person name="Karaoz U."/>
            <person name="Brodie E.L."/>
            <person name="Williams K.H."/>
            <person name="Hubbard S.S."/>
            <person name="Banfield J.F."/>
        </authorList>
    </citation>
    <scope>NUCLEOTIDE SEQUENCE [LARGE SCALE GENOMIC DNA]</scope>
</reference>
<name>A0A1G2N7M4_9BACT</name>
<dbReference type="InterPro" id="IPR036866">
    <property type="entry name" value="RibonucZ/Hydroxyglut_hydro"/>
</dbReference>
<dbReference type="PANTHER" id="PTHR30619:SF1">
    <property type="entry name" value="RECOMBINATION PROTEIN 2"/>
    <property type="match status" value="1"/>
</dbReference>
<dbReference type="SMART" id="SM00849">
    <property type="entry name" value="Lactamase_B"/>
    <property type="match status" value="1"/>
</dbReference>
<dbReference type="PANTHER" id="PTHR30619">
    <property type="entry name" value="DNA INTERNALIZATION/COMPETENCE PROTEIN COMEC/REC2"/>
    <property type="match status" value="1"/>
</dbReference>